<feature type="transmembrane region" description="Helical" evidence="1">
    <location>
        <begin position="143"/>
        <end position="163"/>
    </location>
</feature>
<feature type="transmembrane region" description="Helical" evidence="1">
    <location>
        <begin position="250"/>
        <end position="271"/>
    </location>
</feature>
<feature type="transmembrane region" description="Helical" evidence="1">
    <location>
        <begin position="114"/>
        <end position="136"/>
    </location>
</feature>
<feature type="transmembrane region" description="Helical" evidence="1">
    <location>
        <begin position="175"/>
        <end position="198"/>
    </location>
</feature>
<evidence type="ECO:0000313" key="3">
    <source>
        <dbReference type="Proteomes" id="UP001215598"/>
    </source>
</evidence>
<feature type="transmembrane region" description="Helical" evidence="1">
    <location>
        <begin position="219"/>
        <end position="238"/>
    </location>
</feature>
<dbReference type="EMBL" id="JARKIB010000555">
    <property type="protein sequence ID" value="KAJ7700305.1"/>
    <property type="molecule type" value="Genomic_DNA"/>
</dbReference>
<keyword evidence="1" id="KW-0812">Transmembrane</keyword>
<accession>A0AAD7GL96</accession>
<protein>
    <submittedName>
        <fullName evidence="2">Uncharacterized protein</fullName>
    </submittedName>
</protein>
<organism evidence="2 3">
    <name type="scientific">Mycena metata</name>
    <dbReference type="NCBI Taxonomy" id="1033252"/>
    <lineage>
        <taxon>Eukaryota</taxon>
        <taxon>Fungi</taxon>
        <taxon>Dikarya</taxon>
        <taxon>Basidiomycota</taxon>
        <taxon>Agaricomycotina</taxon>
        <taxon>Agaricomycetes</taxon>
        <taxon>Agaricomycetidae</taxon>
        <taxon>Agaricales</taxon>
        <taxon>Marasmiineae</taxon>
        <taxon>Mycenaceae</taxon>
        <taxon>Mycena</taxon>
    </lineage>
</organism>
<feature type="transmembrane region" description="Helical" evidence="1">
    <location>
        <begin position="29"/>
        <end position="48"/>
    </location>
</feature>
<keyword evidence="3" id="KW-1185">Reference proteome</keyword>
<name>A0AAD7GL96_9AGAR</name>
<reference evidence="2" key="1">
    <citation type="submission" date="2023-03" db="EMBL/GenBank/DDBJ databases">
        <title>Massive genome expansion in bonnet fungi (Mycena s.s.) driven by repeated elements and novel gene families across ecological guilds.</title>
        <authorList>
            <consortium name="Lawrence Berkeley National Laboratory"/>
            <person name="Harder C.B."/>
            <person name="Miyauchi S."/>
            <person name="Viragh M."/>
            <person name="Kuo A."/>
            <person name="Thoen E."/>
            <person name="Andreopoulos B."/>
            <person name="Lu D."/>
            <person name="Skrede I."/>
            <person name="Drula E."/>
            <person name="Henrissat B."/>
            <person name="Morin E."/>
            <person name="Kohler A."/>
            <person name="Barry K."/>
            <person name="LaButti K."/>
            <person name="Morin E."/>
            <person name="Salamov A."/>
            <person name="Lipzen A."/>
            <person name="Mereny Z."/>
            <person name="Hegedus B."/>
            <person name="Baldrian P."/>
            <person name="Stursova M."/>
            <person name="Weitz H."/>
            <person name="Taylor A."/>
            <person name="Grigoriev I.V."/>
            <person name="Nagy L.G."/>
            <person name="Martin F."/>
            <person name="Kauserud H."/>
        </authorList>
    </citation>
    <scope>NUCLEOTIDE SEQUENCE</scope>
    <source>
        <strain evidence="2">CBHHK182m</strain>
    </source>
</reference>
<comment type="caution">
    <text evidence="2">The sequence shown here is derived from an EMBL/GenBank/DDBJ whole genome shotgun (WGS) entry which is preliminary data.</text>
</comment>
<keyword evidence="1" id="KW-0472">Membrane</keyword>
<evidence type="ECO:0000256" key="1">
    <source>
        <dbReference type="SAM" id="Phobius"/>
    </source>
</evidence>
<dbReference type="AlphaFoldDB" id="A0AAD7GL96"/>
<feature type="transmembrane region" description="Helical" evidence="1">
    <location>
        <begin position="57"/>
        <end position="76"/>
    </location>
</feature>
<sequence>MSNYVVNSGTFNSCYSAMVAEVTTACTELLIYGIYIVLFSFAMSFLALRQTGGKKVLLVYTVAMALLGTTQLIISITEAVLAVRTMQIAVQGGNTSAQLRPENTARTLEFAQTAIFWVNNLVSDSLLLYPSCFIIWGSRWRPVILPAILIVATLAVGCSWYTVEAASHESALVRRAPFILAVVTNLVLVTFTAGRIWWIRHDALRVFNGGPILNRYDTVIAMILESGALYFIVAVLLVTTTEAAIVNQAILGIAIHFINIAPNLIVVRVGLGYNIQDSIKGRPVISTRQPLTRIRFRTPPSQPSSLEVIDINPSKGNTLANTMV</sequence>
<evidence type="ECO:0000313" key="2">
    <source>
        <dbReference type="EMBL" id="KAJ7700305.1"/>
    </source>
</evidence>
<keyword evidence="1" id="KW-1133">Transmembrane helix</keyword>
<proteinExistence type="predicted"/>
<dbReference type="Proteomes" id="UP001215598">
    <property type="component" value="Unassembled WGS sequence"/>
</dbReference>
<gene>
    <name evidence="2" type="ORF">B0H16DRAFT_1642892</name>
</gene>